<dbReference type="EMBL" id="CDMY01000848">
    <property type="protein sequence ID" value="CEM35180.1"/>
    <property type="molecule type" value="Genomic_DNA"/>
</dbReference>
<accession>A0A0G4GWB7</accession>
<reference evidence="2 3" key="1">
    <citation type="submission" date="2014-11" db="EMBL/GenBank/DDBJ databases">
        <authorList>
            <person name="Zhu J."/>
            <person name="Qi W."/>
            <person name="Song R."/>
        </authorList>
    </citation>
    <scope>NUCLEOTIDE SEQUENCE [LARGE SCALE GENOMIC DNA]</scope>
</reference>
<name>A0A0G4GWB7_VITBC</name>
<protein>
    <submittedName>
        <fullName evidence="2">Uncharacterized protein</fullName>
    </submittedName>
</protein>
<evidence type="ECO:0000256" key="1">
    <source>
        <dbReference type="SAM" id="MobiDB-lite"/>
    </source>
</evidence>
<feature type="region of interest" description="Disordered" evidence="1">
    <location>
        <begin position="1"/>
        <end position="24"/>
    </location>
</feature>
<proteinExistence type="predicted"/>
<sequence length="87" mass="9855">MNGRSNHRDVSGDRHIRETTHYSKLEASVGPDGFPSVGIASFCASSLPAPHPRDLRADKVTRINYRQVWESDPVRAWQTYDVEGSWE</sequence>
<evidence type="ECO:0000313" key="2">
    <source>
        <dbReference type="EMBL" id="CEM35180.1"/>
    </source>
</evidence>
<dbReference type="Proteomes" id="UP000041254">
    <property type="component" value="Unassembled WGS sequence"/>
</dbReference>
<gene>
    <name evidence="2" type="ORF">Vbra_1286</name>
</gene>
<dbReference type="AlphaFoldDB" id="A0A0G4GWB7"/>
<dbReference type="VEuPathDB" id="CryptoDB:Vbra_1286"/>
<keyword evidence="3" id="KW-1185">Reference proteome</keyword>
<organism evidence="2 3">
    <name type="scientific">Vitrella brassicaformis (strain CCMP3155)</name>
    <dbReference type="NCBI Taxonomy" id="1169540"/>
    <lineage>
        <taxon>Eukaryota</taxon>
        <taxon>Sar</taxon>
        <taxon>Alveolata</taxon>
        <taxon>Colpodellida</taxon>
        <taxon>Vitrellaceae</taxon>
        <taxon>Vitrella</taxon>
    </lineage>
</organism>
<evidence type="ECO:0000313" key="3">
    <source>
        <dbReference type="Proteomes" id="UP000041254"/>
    </source>
</evidence>
<dbReference type="InParanoid" id="A0A0G4GWB7"/>